<accession>A0A6J3IZG3</accession>
<dbReference type="GeneID" id="116560598"/>
<reference evidence="2" key="1">
    <citation type="submission" date="2025-08" db="UniProtKB">
        <authorList>
            <consortium name="RefSeq"/>
        </authorList>
    </citation>
    <scope>IDENTIFICATION</scope>
    <source>
        <tissue evidence="2">Blood</tissue>
    </source>
</reference>
<sequence>MPPPPGSPTSGTATTTHQRTTQIAAQLLGEGPVHLSGIEKFWSQFEDFLVHKVLAGSMMSACSTRQDTEFISVSSSPVPAFPEPHYLSSLDADSSWRPKKKSTGFPKVSEGHRRWRTSAHKERRRHLIDYLTQSCWNYFVMISKKIFFSKHSYPKICHIQRVFCCLARGDSACTSGPSFHRSWQTAQLETRKECCPESFMPQNLQICSYLEYLMFMCCEFLWG</sequence>
<evidence type="ECO:0000313" key="2">
    <source>
        <dbReference type="RefSeq" id="XP_032147956.1"/>
    </source>
</evidence>
<gene>
    <name evidence="2" type="primary">LOC116560598</name>
</gene>
<name>A0A6J3IZG3_SAPAP</name>
<protein>
    <submittedName>
        <fullName evidence="2">Uncharacterized protein LOC116560598 isoform X1</fullName>
    </submittedName>
</protein>
<evidence type="ECO:0000313" key="1">
    <source>
        <dbReference type="Proteomes" id="UP000504640"/>
    </source>
</evidence>
<dbReference type="RefSeq" id="XP_032147956.1">
    <property type="nucleotide sequence ID" value="XM_032292065.1"/>
</dbReference>
<proteinExistence type="predicted"/>
<dbReference type="AlphaFoldDB" id="A0A6J3IZG3"/>
<dbReference type="Proteomes" id="UP000504640">
    <property type="component" value="Unplaced"/>
</dbReference>
<organism evidence="1 2">
    <name type="scientific">Sapajus apella</name>
    <name type="common">Brown-capped capuchin</name>
    <name type="synonym">Cebus apella</name>
    <dbReference type="NCBI Taxonomy" id="9515"/>
    <lineage>
        <taxon>Eukaryota</taxon>
        <taxon>Metazoa</taxon>
        <taxon>Chordata</taxon>
        <taxon>Craniata</taxon>
        <taxon>Vertebrata</taxon>
        <taxon>Euteleostomi</taxon>
        <taxon>Mammalia</taxon>
        <taxon>Eutheria</taxon>
        <taxon>Euarchontoglires</taxon>
        <taxon>Primates</taxon>
        <taxon>Haplorrhini</taxon>
        <taxon>Platyrrhini</taxon>
        <taxon>Cebidae</taxon>
        <taxon>Cebinae</taxon>
        <taxon>Sapajus</taxon>
    </lineage>
</organism>
<keyword evidence="1" id="KW-1185">Reference proteome</keyword>